<dbReference type="GO" id="GO:0030424">
    <property type="term" value="C:axon"/>
    <property type="evidence" value="ECO:0007669"/>
    <property type="project" value="TreeGrafter"/>
</dbReference>
<evidence type="ECO:0000256" key="23">
    <source>
        <dbReference type="SAM" id="Phobius"/>
    </source>
</evidence>
<dbReference type="SMART" id="SM00219">
    <property type="entry name" value="TyrKc"/>
    <property type="match status" value="1"/>
</dbReference>
<dbReference type="PROSITE" id="PS00109">
    <property type="entry name" value="PROTEIN_KINASE_TYR"/>
    <property type="match status" value="1"/>
</dbReference>
<dbReference type="InterPro" id="IPR013783">
    <property type="entry name" value="Ig-like_fold"/>
</dbReference>
<evidence type="ECO:0000256" key="15">
    <source>
        <dbReference type="ARBA" id="ARBA00023137"/>
    </source>
</evidence>
<dbReference type="InterPro" id="IPR006211">
    <property type="entry name" value="Furin-like_Cys-rich_dom"/>
</dbReference>
<keyword evidence="5" id="KW-0165">Cleavage on pair of basic residues</keyword>
<evidence type="ECO:0000256" key="19">
    <source>
        <dbReference type="ARBA" id="ARBA00051243"/>
    </source>
</evidence>
<evidence type="ECO:0000259" key="25">
    <source>
        <dbReference type="PROSITE" id="PS50853"/>
    </source>
</evidence>
<protein>
    <recommendedName>
        <fullName evidence="21">Tyrosine-protein kinase receptor</fullName>
        <ecNumber evidence="21">2.7.10.1</ecNumber>
    </recommendedName>
</protein>
<keyword evidence="13 23" id="KW-1133">Transmembrane helix</keyword>
<evidence type="ECO:0000256" key="18">
    <source>
        <dbReference type="ARBA" id="ARBA00023211"/>
    </source>
</evidence>
<evidence type="ECO:0000256" key="3">
    <source>
        <dbReference type="ARBA" id="ARBA00022553"/>
    </source>
</evidence>
<dbReference type="PANTHER" id="PTHR24416">
    <property type="entry name" value="TYROSINE-PROTEIN KINASE RECEPTOR"/>
    <property type="match status" value="1"/>
</dbReference>
<evidence type="ECO:0000256" key="21">
    <source>
        <dbReference type="RuleBase" id="RU000312"/>
    </source>
</evidence>
<dbReference type="InterPro" id="IPR036116">
    <property type="entry name" value="FN3_sf"/>
</dbReference>
<keyword evidence="18" id="KW-0464">Manganese</keyword>
<dbReference type="InterPro" id="IPR009030">
    <property type="entry name" value="Growth_fac_rcpt_cys_sf"/>
</dbReference>
<evidence type="ECO:0000256" key="1">
    <source>
        <dbReference type="ARBA" id="ARBA00001936"/>
    </source>
</evidence>
<evidence type="ECO:0000256" key="22">
    <source>
        <dbReference type="SAM" id="MobiDB-lite"/>
    </source>
</evidence>
<evidence type="ECO:0000256" key="8">
    <source>
        <dbReference type="ARBA" id="ARBA00022729"/>
    </source>
</evidence>
<evidence type="ECO:0000313" key="26">
    <source>
        <dbReference type="EMBL" id="KRX13455.1"/>
    </source>
</evidence>
<keyword evidence="10 20" id="KW-0547">Nucleotide-binding</keyword>
<dbReference type="PANTHER" id="PTHR24416:SF525">
    <property type="entry name" value="INSULIN-LIKE RECEPTOR"/>
    <property type="match status" value="1"/>
</dbReference>
<dbReference type="FunFam" id="1.10.510.10:FF:000554">
    <property type="entry name" value="Predicted protein"/>
    <property type="match status" value="1"/>
</dbReference>
<dbReference type="GO" id="GO:0051897">
    <property type="term" value="P:positive regulation of phosphatidylinositol 3-kinase/protein kinase B signal transduction"/>
    <property type="evidence" value="ECO:0007669"/>
    <property type="project" value="TreeGrafter"/>
</dbReference>
<dbReference type="InterPro" id="IPR002011">
    <property type="entry name" value="Tyr_kinase_rcpt_2_CS"/>
</dbReference>
<evidence type="ECO:0000259" key="24">
    <source>
        <dbReference type="PROSITE" id="PS50011"/>
    </source>
</evidence>
<evidence type="ECO:0000256" key="12">
    <source>
        <dbReference type="ARBA" id="ARBA00022840"/>
    </source>
</evidence>
<dbReference type="InterPro" id="IPR017441">
    <property type="entry name" value="Protein_kinase_ATP_BS"/>
</dbReference>
<keyword evidence="6 21" id="KW-0812">Transmembrane</keyword>
<evidence type="ECO:0000256" key="14">
    <source>
        <dbReference type="ARBA" id="ARBA00023136"/>
    </source>
</evidence>
<dbReference type="SUPFAM" id="SSF57184">
    <property type="entry name" value="Growth factor receptor domain"/>
    <property type="match status" value="1"/>
</dbReference>
<evidence type="ECO:0000256" key="11">
    <source>
        <dbReference type="ARBA" id="ARBA00022777"/>
    </source>
</evidence>
<comment type="caution">
    <text evidence="26">The sequence shown here is derived from an EMBL/GenBank/DDBJ whole genome shotgun (WGS) entry which is preliminary data.</text>
</comment>
<dbReference type="Gene3D" id="3.80.20.20">
    <property type="entry name" value="Receptor L-domain"/>
    <property type="match status" value="2"/>
</dbReference>
<dbReference type="InterPro" id="IPR006212">
    <property type="entry name" value="Furin_repeat"/>
</dbReference>
<feature type="region of interest" description="Disordered" evidence="22">
    <location>
        <begin position="1613"/>
        <end position="1667"/>
    </location>
</feature>
<dbReference type="Proteomes" id="UP000054630">
    <property type="component" value="Unassembled WGS sequence"/>
</dbReference>
<name>A0A0V0RGB9_9BILA</name>
<feature type="binding site" evidence="20">
    <location>
        <position position="1294"/>
    </location>
    <ligand>
        <name>ATP</name>
        <dbReference type="ChEBI" id="CHEBI:30616"/>
    </ligand>
</feature>
<organism evidence="26 27">
    <name type="scientific">Trichinella nelsoni</name>
    <dbReference type="NCBI Taxonomy" id="6336"/>
    <lineage>
        <taxon>Eukaryota</taxon>
        <taxon>Metazoa</taxon>
        <taxon>Ecdysozoa</taxon>
        <taxon>Nematoda</taxon>
        <taxon>Enoplea</taxon>
        <taxon>Dorylaimia</taxon>
        <taxon>Trichinellida</taxon>
        <taxon>Trichinellidae</taxon>
        <taxon>Trichinella</taxon>
    </lineage>
</organism>
<dbReference type="Pfam" id="PF07714">
    <property type="entry name" value="PK_Tyr_Ser-Thr"/>
    <property type="match status" value="1"/>
</dbReference>
<dbReference type="CDD" id="cd00064">
    <property type="entry name" value="FU"/>
    <property type="match status" value="1"/>
</dbReference>
<evidence type="ECO:0000256" key="4">
    <source>
        <dbReference type="ARBA" id="ARBA00022679"/>
    </source>
</evidence>
<dbReference type="PROSITE" id="PS50011">
    <property type="entry name" value="PROTEIN_KINASE_DOM"/>
    <property type="match status" value="1"/>
</dbReference>
<dbReference type="Pfam" id="PF01030">
    <property type="entry name" value="Recep_L_domain"/>
    <property type="match status" value="2"/>
</dbReference>
<dbReference type="InterPro" id="IPR036941">
    <property type="entry name" value="Rcpt_L-dom_sf"/>
</dbReference>
<dbReference type="InterPro" id="IPR000719">
    <property type="entry name" value="Prot_kinase_dom"/>
</dbReference>
<keyword evidence="27" id="KW-1185">Reference proteome</keyword>
<comment type="subcellular location">
    <subcellularLocation>
        <location evidence="2">Membrane</location>
        <topology evidence="2">Single-pass type I membrane protein</topology>
    </subcellularLocation>
</comment>
<keyword evidence="12 20" id="KW-0067">ATP-binding</keyword>
<comment type="cofactor">
    <cofactor evidence="1">
        <name>Mn(2+)</name>
        <dbReference type="ChEBI" id="CHEBI:29035"/>
    </cofactor>
</comment>
<keyword evidence="8" id="KW-0732">Signal</keyword>
<evidence type="ECO:0000256" key="16">
    <source>
        <dbReference type="ARBA" id="ARBA00023170"/>
    </source>
</evidence>
<dbReference type="GO" id="GO:0043410">
    <property type="term" value="P:positive regulation of MAPK cascade"/>
    <property type="evidence" value="ECO:0007669"/>
    <property type="project" value="TreeGrafter"/>
</dbReference>
<evidence type="ECO:0000313" key="27">
    <source>
        <dbReference type="Proteomes" id="UP000054630"/>
    </source>
</evidence>
<dbReference type="GO" id="GO:0043560">
    <property type="term" value="F:insulin receptor substrate binding"/>
    <property type="evidence" value="ECO:0007669"/>
    <property type="project" value="TreeGrafter"/>
</dbReference>
<dbReference type="STRING" id="6336.A0A0V0RGB9"/>
<keyword evidence="3 21" id="KW-0597">Phosphoprotein</keyword>
<dbReference type="PRINTS" id="PR00109">
    <property type="entry name" value="TYRKINASE"/>
</dbReference>
<dbReference type="CDD" id="cd05032">
    <property type="entry name" value="PTKc_InsR_like"/>
    <property type="match status" value="1"/>
</dbReference>
<dbReference type="GO" id="GO:0046872">
    <property type="term" value="F:metal ion binding"/>
    <property type="evidence" value="ECO:0007669"/>
    <property type="project" value="UniProtKB-KW"/>
</dbReference>
<keyword evidence="15" id="KW-0829">Tyrosine-protein kinase</keyword>
<dbReference type="InterPro" id="IPR011009">
    <property type="entry name" value="Kinase-like_dom_sf"/>
</dbReference>
<keyword evidence="4" id="KW-0808">Transferase</keyword>
<proteinExistence type="inferred from homology"/>
<evidence type="ECO:0000256" key="2">
    <source>
        <dbReference type="ARBA" id="ARBA00004479"/>
    </source>
</evidence>
<dbReference type="Gene3D" id="2.60.40.10">
    <property type="entry name" value="Immunoglobulins"/>
    <property type="match status" value="3"/>
</dbReference>
<dbReference type="CDD" id="cd00063">
    <property type="entry name" value="FN3"/>
    <property type="match status" value="3"/>
</dbReference>
<dbReference type="EC" id="2.7.10.1" evidence="21"/>
<reference evidence="26 27" key="1">
    <citation type="submission" date="2015-01" db="EMBL/GenBank/DDBJ databases">
        <title>Evolution of Trichinella species and genotypes.</title>
        <authorList>
            <person name="Korhonen P.K."/>
            <person name="Edoardo P."/>
            <person name="Giuseppe L.R."/>
            <person name="Gasser R.B."/>
        </authorList>
    </citation>
    <scope>NUCLEOTIDE SEQUENCE [LARGE SCALE GENOMIC DNA]</scope>
    <source>
        <strain evidence="26">ISS37</strain>
    </source>
</reference>
<evidence type="ECO:0000256" key="10">
    <source>
        <dbReference type="ARBA" id="ARBA00022741"/>
    </source>
</evidence>
<dbReference type="InterPro" id="IPR001245">
    <property type="entry name" value="Ser-Thr/Tyr_kinase_cat_dom"/>
</dbReference>
<sequence>MSTGWLVGCLCVHARLRTRVSTAVFSVTQLNNRCLPEQSIIYTCSSLKDTVIGRRRSALRSAAAARALRLRQGAAALGTPTHFNNVRAKRRRSLFCSVRDEQRRPSRAAGQTVLSTTLSDLCRAGAMRAASADRRHLIALLVYLVLFTSNITQCLEEVVDLGRKKNGIVECLRTSFRTAEFGDLESVLTCLDPAAISMHFECFSPGALCAKYNIILQIKIWQLFVDLYSKCWILKWRFMIELKFPILVCGGFDIRNSPKRFIENLGPRARLQWRRCTVIEGDVRLILMTRDNMTQEDFNVAIMPNLREITGSVLVFQVVGLESLGALFPNLRIIRGNGLVYNYALVLFQNPNLREINLANLTEISKGGVRIVNNGELCYVNTILWSQLCREEDAHIVIEGNRDPMLCSEKCTDTTNDPFCAQHTNSEGPSKACWNGENCQLACPAECTEKNLACNTTMEKPFCCHRRCVGGCIGPTDRDCYACRDVIYQGQCLDKCPKGLYELGHRRCINQEECISRHPVKDEVTGDILRYKALDAEGSCVLKCPTGYEEDPNDDRKCVLCQGVCLKKCFGGDVRSLAEAAQFKGCNIVLGPLDIMMQRNVAGKLEEYLGDIREITHYLKVSFSPSFVSLNMLKNLRIIRGQELWNDKYALSVFENEHLSKLWNFTAGEEKLHIENGKLQFHNNPNLCYRTIVELVEIVGQKDSLHEFDVSPMSNGNKAVCEELEIEIERRFVGPDTIVLRWDTFNTSMMDHRMFLGYQLYYRPVDSENVSIVENRDACHDSWKMLFYQPSERGAFLSELKPYTLYAFYITTLMVNSPGARGGISKVVYVRTAFGHPSSIILKKVESRSPWTIYLEWEPPLLPNGEVTHYMISYVEKVRATSSDRNYCEEPPDYSVNLDKLPGSNSAAALHRALTAAQMDLSSWHHGSSSEGVCSQVKCCECSGTTISNISGPVPNHELLASEQKERAVFENIIHNIVFVSNRHKRQVIGPLNVDDDTFDFTSLNNMNSGGRAAYAVAFGANGAVIKPNVVNVTDTNFTIEHLHHFTMYEIKIWACQNQSVAENHCSRREVVIMKNTMLIESKDAINDSSVLIYNASEATHDRFISWTPPTDPNGVIVSYEMEYLRNMDGDVKPKRDCITQNDFMEKLGFLIQDLPPGNYSFRIRALSLAQRGPWTSYFAFIIPERAKVTETTVILIAFGCSFFAIIFGVLLVIAVYRRKYKKKLPEYLLNVFSANPEYISQLEVYKPDEWELKRGDIELLKEIGRGTFGTVYAGRGRNVRSVRGDTFGECAVKTVSDKASIYDRWHFLIEASVMKKFDTAFIVKLYGVVSEGQPALVVMEMMSKGNLKDYLRSRRPGAEENVHNLVPPTEEEMFNYAAEIADGMAYLEAIKFCHRDLAARNCMVSVDGSCKIGDFGMARDVYVKDYYRPQGRRLMPVRWMAPEALKDAKFTSKSDIWSYGVILWEIATLANQPYAGLANEEVMRLVVDHRKIMEKPKDCPKRMYDLMLLCWKYDPKDRPLFSELAASLYDDLPSQFKSISFCGKNGIKGTRISRRAACGAGDPFLQCSSSQGHSRHLRDGGGGGGGRSDRRPRLTIGIGGAMSVSAVDHHKAPLCKNNRVPQAKIGSAQSWMKRSSPTRRDRRLASSVDPREGNGALLNGHATSVD</sequence>
<keyword evidence="17" id="KW-0325">Glycoprotein</keyword>
<dbReference type="PROSITE" id="PS00239">
    <property type="entry name" value="RECEPTOR_TYR_KIN_II"/>
    <property type="match status" value="1"/>
</dbReference>
<evidence type="ECO:0000256" key="9">
    <source>
        <dbReference type="ARBA" id="ARBA00022737"/>
    </source>
</evidence>
<keyword evidence="11" id="KW-0418">Kinase</keyword>
<dbReference type="PROSITE" id="PS00107">
    <property type="entry name" value="PROTEIN_KINASE_ATP"/>
    <property type="match status" value="1"/>
</dbReference>
<feature type="domain" description="Fibronectin type-III" evidence="25">
    <location>
        <begin position="836"/>
        <end position="932"/>
    </location>
</feature>
<dbReference type="InterPro" id="IPR000494">
    <property type="entry name" value="Rcpt_L-dom"/>
</dbReference>
<dbReference type="InterPro" id="IPR008266">
    <property type="entry name" value="Tyr_kinase_AS"/>
</dbReference>
<keyword evidence="7" id="KW-0479">Metal-binding</keyword>
<evidence type="ECO:0000256" key="7">
    <source>
        <dbReference type="ARBA" id="ARBA00022723"/>
    </source>
</evidence>
<dbReference type="Gene3D" id="3.30.200.20">
    <property type="entry name" value="Phosphorylase Kinase, domain 1"/>
    <property type="match status" value="1"/>
</dbReference>
<dbReference type="Gene3D" id="2.10.220.10">
    <property type="entry name" value="Hormone Receptor, Insulin-like Growth Factor Receptor 1, Chain A, domain 2"/>
    <property type="match status" value="1"/>
</dbReference>
<dbReference type="OrthoDB" id="546826at2759"/>
<comment type="similarity">
    <text evidence="21">Belongs to the protein kinase superfamily. Tyr protein kinase family. Insulin receptor subfamily.</text>
</comment>
<dbReference type="SMART" id="SM00060">
    <property type="entry name" value="FN3"/>
    <property type="match status" value="3"/>
</dbReference>
<keyword evidence="16 21" id="KW-0675">Receptor</keyword>
<dbReference type="SUPFAM" id="SSF49265">
    <property type="entry name" value="Fibronectin type III"/>
    <property type="match status" value="2"/>
</dbReference>
<keyword evidence="9" id="KW-0677">Repeat</keyword>
<dbReference type="SMART" id="SM00261">
    <property type="entry name" value="FU"/>
    <property type="match status" value="1"/>
</dbReference>
<dbReference type="SUPFAM" id="SSF56112">
    <property type="entry name" value="Protein kinase-like (PK-like)"/>
    <property type="match status" value="1"/>
</dbReference>
<keyword evidence="14 23" id="KW-0472">Membrane</keyword>
<evidence type="ECO:0000256" key="5">
    <source>
        <dbReference type="ARBA" id="ARBA00022685"/>
    </source>
</evidence>
<evidence type="ECO:0000256" key="20">
    <source>
        <dbReference type="PROSITE-ProRule" id="PRU10141"/>
    </source>
</evidence>
<dbReference type="EMBL" id="JYDL01000200">
    <property type="protein sequence ID" value="KRX13455.1"/>
    <property type="molecule type" value="Genomic_DNA"/>
</dbReference>
<gene>
    <name evidence="26" type="primary">Igf1r</name>
    <name evidence="26" type="ORF">T07_2323</name>
</gene>
<dbReference type="GO" id="GO:0005009">
    <property type="term" value="F:insulin receptor activity"/>
    <property type="evidence" value="ECO:0007669"/>
    <property type="project" value="TreeGrafter"/>
</dbReference>
<dbReference type="GO" id="GO:0005524">
    <property type="term" value="F:ATP binding"/>
    <property type="evidence" value="ECO:0007669"/>
    <property type="project" value="UniProtKB-UniRule"/>
</dbReference>
<dbReference type="InterPro" id="IPR050122">
    <property type="entry name" value="RTK"/>
</dbReference>
<dbReference type="Pfam" id="PF00757">
    <property type="entry name" value="Furin-like"/>
    <property type="match status" value="1"/>
</dbReference>
<feature type="domain" description="Fibronectin type-III" evidence="25">
    <location>
        <begin position="1087"/>
        <end position="1186"/>
    </location>
</feature>
<feature type="domain" description="Protein kinase" evidence="24">
    <location>
        <begin position="1258"/>
        <end position="1533"/>
    </location>
</feature>
<dbReference type="InterPro" id="IPR003961">
    <property type="entry name" value="FN3_dom"/>
</dbReference>
<dbReference type="GO" id="GO:0005899">
    <property type="term" value="C:insulin receptor complex"/>
    <property type="evidence" value="ECO:0007669"/>
    <property type="project" value="TreeGrafter"/>
</dbReference>
<evidence type="ECO:0000256" key="13">
    <source>
        <dbReference type="ARBA" id="ARBA00022989"/>
    </source>
</evidence>
<dbReference type="SUPFAM" id="SSF52058">
    <property type="entry name" value="L domain-like"/>
    <property type="match status" value="2"/>
</dbReference>
<dbReference type="InterPro" id="IPR020635">
    <property type="entry name" value="Tyr_kinase_cat_dom"/>
</dbReference>
<accession>A0A0V0RGB9</accession>
<dbReference type="PROSITE" id="PS50853">
    <property type="entry name" value="FN3"/>
    <property type="match status" value="2"/>
</dbReference>
<dbReference type="Gene3D" id="1.10.510.10">
    <property type="entry name" value="Transferase(Phosphotransferase) domain 1"/>
    <property type="match status" value="1"/>
</dbReference>
<comment type="catalytic activity">
    <reaction evidence="19 21">
        <text>L-tyrosyl-[protein] + ATP = O-phospho-L-tyrosyl-[protein] + ADP + H(+)</text>
        <dbReference type="Rhea" id="RHEA:10596"/>
        <dbReference type="Rhea" id="RHEA-COMP:10136"/>
        <dbReference type="Rhea" id="RHEA-COMP:20101"/>
        <dbReference type="ChEBI" id="CHEBI:15378"/>
        <dbReference type="ChEBI" id="CHEBI:30616"/>
        <dbReference type="ChEBI" id="CHEBI:46858"/>
        <dbReference type="ChEBI" id="CHEBI:61978"/>
        <dbReference type="ChEBI" id="CHEBI:456216"/>
        <dbReference type="EC" id="2.7.10.1"/>
    </reaction>
</comment>
<dbReference type="GO" id="GO:0042593">
    <property type="term" value="P:glucose homeostasis"/>
    <property type="evidence" value="ECO:0007669"/>
    <property type="project" value="TreeGrafter"/>
</dbReference>
<feature type="region of interest" description="Disordered" evidence="22">
    <location>
        <begin position="1568"/>
        <end position="1595"/>
    </location>
</feature>
<feature type="transmembrane region" description="Helical" evidence="23">
    <location>
        <begin position="1194"/>
        <end position="1217"/>
    </location>
</feature>
<evidence type="ECO:0000256" key="17">
    <source>
        <dbReference type="ARBA" id="ARBA00023180"/>
    </source>
</evidence>
<evidence type="ECO:0000256" key="6">
    <source>
        <dbReference type="ARBA" id="ARBA00022692"/>
    </source>
</evidence>